<dbReference type="EMBL" id="CP002810">
    <property type="protein sequence ID" value="AEG43652.1"/>
    <property type="molecule type" value="Genomic_DNA"/>
</dbReference>
<evidence type="ECO:0000256" key="2">
    <source>
        <dbReference type="SAM" id="Phobius"/>
    </source>
</evidence>
<reference evidence="3 4" key="1">
    <citation type="submission" date="2011-05" db="EMBL/GenBank/DDBJ databases">
        <title>Complete sequence of Isoptericola variabilis 225.</title>
        <authorList>
            <consortium name="US DOE Joint Genome Institute"/>
            <person name="Lucas S."/>
            <person name="Han J."/>
            <person name="Lapidus A."/>
            <person name="Cheng J.-F."/>
            <person name="Goodwin L."/>
            <person name="Pitluck S."/>
            <person name="Peters L."/>
            <person name="Mikhailova N."/>
            <person name="Zeytun A."/>
            <person name="Han C."/>
            <person name="Tapia R."/>
            <person name="Land M."/>
            <person name="Hauser L."/>
            <person name="Kyrpides N."/>
            <person name="Ivanova N."/>
            <person name="Pagani I."/>
            <person name="Siebers A."/>
            <person name="Allgaier M."/>
            <person name="Thelen M."/>
            <person name="Hugenholtz P."/>
            <person name="Gladden J."/>
            <person name="Woyke T."/>
        </authorList>
    </citation>
    <scope>NUCLEOTIDE SEQUENCE [LARGE SCALE GENOMIC DNA]</scope>
    <source>
        <strain evidence="4">225</strain>
    </source>
</reference>
<proteinExistence type="predicted"/>
<dbReference type="eggNOG" id="ENOG503303X">
    <property type="taxonomic scope" value="Bacteria"/>
</dbReference>
<organism evidence="4">
    <name type="scientific">Isoptericola variabilis (strain 225)</name>
    <dbReference type="NCBI Taxonomy" id="743718"/>
    <lineage>
        <taxon>Bacteria</taxon>
        <taxon>Bacillati</taxon>
        <taxon>Actinomycetota</taxon>
        <taxon>Actinomycetes</taxon>
        <taxon>Micrococcales</taxon>
        <taxon>Promicromonosporaceae</taxon>
        <taxon>Isoptericola</taxon>
    </lineage>
</organism>
<keyword evidence="2" id="KW-1133">Transmembrane helix</keyword>
<evidence type="ECO:0000313" key="4">
    <source>
        <dbReference type="Proteomes" id="UP000009236"/>
    </source>
</evidence>
<dbReference type="Proteomes" id="UP000009236">
    <property type="component" value="Chromosome"/>
</dbReference>
<feature type="transmembrane region" description="Helical" evidence="2">
    <location>
        <begin position="34"/>
        <end position="55"/>
    </location>
</feature>
<keyword evidence="4" id="KW-1185">Reference proteome</keyword>
<sequence length="224" mass="24144">MSVPTATAPPQSPETPRLVQLRESFTRRIRGHKVTTALAALLAVAAVYGIVAGVANARWEDHAAALETELADLRAALDDARAAEQDALDRATSAEGRIADAEARAEDAEAAAAERAAELDELEATLAEREKAVTEREEAVTAVENRIAETQIQEGTWTVGVDIEPGTYRTTEPVNGDCYWGIYRSGSNKSDIVDNDIVTGGYPTVTLREGQDFQTSRCGSWNKQ</sequence>
<dbReference type="AlphaFoldDB" id="F6FPD9"/>
<gene>
    <name evidence="3" type="ordered locus">Isova_0868</name>
</gene>
<evidence type="ECO:0000313" key="3">
    <source>
        <dbReference type="EMBL" id="AEG43652.1"/>
    </source>
</evidence>
<evidence type="ECO:0000256" key="1">
    <source>
        <dbReference type="SAM" id="Coils"/>
    </source>
</evidence>
<feature type="coiled-coil region" evidence="1">
    <location>
        <begin position="56"/>
        <end position="139"/>
    </location>
</feature>
<dbReference type="RefSeq" id="WP_013838044.1">
    <property type="nucleotide sequence ID" value="NC_015588.1"/>
</dbReference>
<name>F6FPD9_ISOV2</name>
<keyword evidence="2" id="KW-0472">Membrane</keyword>
<keyword evidence="1" id="KW-0175">Coiled coil</keyword>
<accession>F6FPD9</accession>
<dbReference type="Gene3D" id="1.20.5.170">
    <property type="match status" value="1"/>
</dbReference>
<dbReference type="KEGG" id="iva:Isova_0868"/>
<protein>
    <submittedName>
        <fullName evidence="3">Uncharacterized protein</fullName>
    </submittedName>
</protein>
<dbReference type="STRING" id="743718.Isova_0868"/>
<keyword evidence="2" id="KW-0812">Transmembrane</keyword>
<dbReference type="HOGENOM" id="CLU_1363871_0_0_11"/>
<dbReference type="SUPFAM" id="SSF57997">
    <property type="entry name" value="Tropomyosin"/>
    <property type="match status" value="1"/>
</dbReference>